<dbReference type="STRING" id="139825.A0A401GHE0"/>
<evidence type="ECO:0000313" key="1">
    <source>
        <dbReference type="EMBL" id="GBE81624.1"/>
    </source>
</evidence>
<dbReference type="EMBL" id="BFAD01000003">
    <property type="protein sequence ID" value="GBE81624.1"/>
    <property type="molecule type" value="Genomic_DNA"/>
</dbReference>
<dbReference type="AlphaFoldDB" id="A0A401GHE0"/>
<organism evidence="1 2">
    <name type="scientific">Sparassis crispa</name>
    <dbReference type="NCBI Taxonomy" id="139825"/>
    <lineage>
        <taxon>Eukaryota</taxon>
        <taxon>Fungi</taxon>
        <taxon>Dikarya</taxon>
        <taxon>Basidiomycota</taxon>
        <taxon>Agaricomycotina</taxon>
        <taxon>Agaricomycetes</taxon>
        <taxon>Polyporales</taxon>
        <taxon>Sparassidaceae</taxon>
        <taxon>Sparassis</taxon>
    </lineage>
</organism>
<dbReference type="Proteomes" id="UP000287166">
    <property type="component" value="Unassembled WGS sequence"/>
</dbReference>
<reference evidence="1 2" key="1">
    <citation type="journal article" date="2018" name="Sci. Rep.">
        <title>Genome sequence of the cauliflower mushroom Sparassis crispa (Hanabiratake) and its association with beneficial usage.</title>
        <authorList>
            <person name="Kiyama R."/>
            <person name="Furutani Y."/>
            <person name="Kawaguchi K."/>
            <person name="Nakanishi T."/>
        </authorList>
    </citation>
    <scope>NUCLEOTIDE SEQUENCE [LARGE SCALE GENOMIC DNA]</scope>
</reference>
<comment type="caution">
    <text evidence="1">The sequence shown here is derived from an EMBL/GenBank/DDBJ whole genome shotgun (WGS) entry which is preliminary data.</text>
</comment>
<protein>
    <submittedName>
        <fullName evidence="1">Uncharacterized protein</fullName>
    </submittedName>
</protein>
<sequence>MSEYETKNSQSDLNRPEDTQHTILPTVQDLWTTEEHEKMDRAVLEKVRDIAPPCKILDDYKDAAQLLLQIIEPCKDVMKYSLIDHHYNLEAVCDSCPELRVVLAEALEKTTFAHIRCLEIVRNDARFPSFLSAEYPVYSRVVIWHGSTRGSSDSLLNSLAREHVVVPLSLRDSGRDISPSDRAVYKWFNEDQDDPDDMTVRFTAFLAALFEKVAHILEHPEEDIIDRIAKEKSLQQSVRQEAFQHLPRTLAGKLHLFMTIGRRKDRRQGKLRREFYDQVLQRAIELYRYVTSGGTAEKACVPEIMTNQPSHSPADKLAAFLQSSAQHAVSLVVPPRSTASKSPSERLFLVVENAHTLVTRLHINAEHHPNNGEEWTRFSCLRRAFRALHGLPIWCICAGFAKAAILWNAMDDQFKDHQGSGCRVVFGVLQFRERD</sequence>
<proteinExistence type="predicted"/>
<dbReference type="GeneID" id="38778541"/>
<gene>
    <name evidence="1" type="ORF">SCP_0313530</name>
</gene>
<accession>A0A401GHE0</accession>
<evidence type="ECO:0000313" key="2">
    <source>
        <dbReference type="Proteomes" id="UP000287166"/>
    </source>
</evidence>
<dbReference type="InParanoid" id="A0A401GHE0"/>
<name>A0A401GHE0_9APHY</name>
<dbReference type="RefSeq" id="XP_027612537.1">
    <property type="nucleotide sequence ID" value="XM_027756736.1"/>
</dbReference>
<keyword evidence="2" id="KW-1185">Reference proteome</keyword>